<evidence type="ECO:0000313" key="4">
    <source>
        <dbReference type="EMBL" id="MED4401356.1"/>
    </source>
</evidence>
<evidence type="ECO:0000313" key="5">
    <source>
        <dbReference type="Proteomes" id="UP001342826"/>
    </source>
</evidence>
<dbReference type="GeneID" id="301142576"/>
<feature type="signal peptide" evidence="2">
    <location>
        <begin position="1"/>
        <end position="25"/>
    </location>
</feature>
<comment type="caution">
    <text evidence="4">The sequence shown here is derived from an EMBL/GenBank/DDBJ whole genome shotgun (WGS) entry which is preliminary data.</text>
</comment>
<accession>A0ABU6NWC8</accession>
<feature type="domain" description="Glycosyl hydrolase family 98 putative carbohydrate-binding module" evidence="3">
    <location>
        <begin position="168"/>
        <end position="275"/>
    </location>
</feature>
<evidence type="ECO:0000256" key="1">
    <source>
        <dbReference type="SAM" id="Coils"/>
    </source>
</evidence>
<dbReference type="Proteomes" id="UP001342826">
    <property type="component" value="Unassembled WGS sequence"/>
</dbReference>
<dbReference type="InterPro" id="IPR008979">
    <property type="entry name" value="Galactose-bd-like_sf"/>
</dbReference>
<organism evidence="4 5">
    <name type="scientific">Metabacillus fastidiosus</name>
    <dbReference type="NCBI Taxonomy" id="1458"/>
    <lineage>
        <taxon>Bacteria</taxon>
        <taxon>Bacillati</taxon>
        <taxon>Bacillota</taxon>
        <taxon>Bacilli</taxon>
        <taxon>Bacillales</taxon>
        <taxon>Bacillaceae</taxon>
        <taxon>Metabacillus</taxon>
    </lineage>
</organism>
<reference evidence="4 5" key="1">
    <citation type="submission" date="2023-03" db="EMBL/GenBank/DDBJ databases">
        <title>Bacillus Genome Sequencing.</title>
        <authorList>
            <person name="Dunlap C."/>
        </authorList>
    </citation>
    <scope>NUCLEOTIDE SEQUENCE [LARGE SCALE GENOMIC DNA]</scope>
    <source>
        <strain evidence="4 5">NRS-1717</strain>
    </source>
</reference>
<dbReference type="Pfam" id="PF08305">
    <property type="entry name" value="NPCBM"/>
    <property type="match status" value="1"/>
</dbReference>
<protein>
    <submittedName>
        <fullName evidence="4">NPCBM/NEW2 domain-containing protein</fullName>
    </submittedName>
</protein>
<proteinExistence type="predicted"/>
<name>A0ABU6NWC8_9BACI</name>
<gene>
    <name evidence="4" type="ORF">P9271_08535</name>
</gene>
<dbReference type="SUPFAM" id="SSF49785">
    <property type="entry name" value="Galactose-binding domain-like"/>
    <property type="match status" value="1"/>
</dbReference>
<feature type="coiled-coil region" evidence="1">
    <location>
        <begin position="34"/>
        <end position="89"/>
    </location>
</feature>
<dbReference type="Gene3D" id="1.10.287.1490">
    <property type="match status" value="1"/>
</dbReference>
<dbReference type="InterPro" id="IPR013222">
    <property type="entry name" value="Glyco_hyd_98_carb-bd"/>
</dbReference>
<keyword evidence="5" id="KW-1185">Reference proteome</keyword>
<keyword evidence="2" id="KW-0732">Signal</keyword>
<evidence type="ECO:0000259" key="3">
    <source>
        <dbReference type="Pfam" id="PF08305"/>
    </source>
</evidence>
<dbReference type="Gene3D" id="2.60.120.1060">
    <property type="entry name" value="NPCBM/NEW2 domain"/>
    <property type="match status" value="1"/>
</dbReference>
<dbReference type="InterPro" id="IPR038637">
    <property type="entry name" value="NPCBM_sf"/>
</dbReference>
<evidence type="ECO:0000256" key="2">
    <source>
        <dbReference type="SAM" id="SignalP"/>
    </source>
</evidence>
<feature type="chain" id="PRO_5045254581" evidence="2">
    <location>
        <begin position="26"/>
        <end position="288"/>
    </location>
</feature>
<keyword evidence="1" id="KW-0175">Coiled coil</keyword>
<dbReference type="RefSeq" id="WP_066233746.1">
    <property type="nucleotide sequence ID" value="NZ_JARTFQ010000006.1"/>
</dbReference>
<dbReference type="EMBL" id="JARTFS010000006">
    <property type="protein sequence ID" value="MED4401356.1"/>
    <property type="molecule type" value="Genomic_DNA"/>
</dbReference>
<sequence length="288" mass="32469">MKKGKLLFLFLLVMLVTSLATTAEAKTVAPKPSIESLEKQIKALKEENAKLKERIKSKDKEITSKDKQIKDYKNQIAGKDKEIQAYKSNAVTPLKTKLAYQGNVLSGNYQEGKTSVPLLLRYKGIRYTPVDAISNLLKIKNSYDRSSDTVFFGQESQSSYMSDILEPVVKNNTTVDINKPMDFGNGNIYDKGYSMTYKSLGIMEFNLDKKYKKVTGLIKIDEQSVNQPLYIFVTADDKRDGFYKKIATDGVITPIELDVSNVSKLEIMVECTKRDQTGVLHFANVIIE</sequence>